<name>A0A854QAA8_CRYNE</name>
<comment type="caution">
    <text evidence="2">The sequence shown here is derived from an EMBL/GenBank/DDBJ whole genome shotgun (WGS) entry which is preliminary data.</text>
</comment>
<reference evidence="2 3" key="1">
    <citation type="submission" date="2017-06" db="EMBL/GenBank/DDBJ databases">
        <title>Global population genomics of the pathogenic fungus Cryptococcus neoformans var. grubii.</title>
        <authorList>
            <person name="Cuomo C."/>
            <person name="Litvintseva A."/>
            <person name="Chen Y."/>
            <person name="Young S."/>
            <person name="Zeng Q."/>
            <person name="Chapman S."/>
            <person name="Gujja S."/>
            <person name="Saif S."/>
            <person name="Birren B."/>
        </authorList>
    </citation>
    <scope>NUCLEOTIDE SEQUENCE [LARGE SCALE GENOMIC DNA]</scope>
    <source>
        <strain evidence="2 3">Tu259-1</strain>
    </source>
</reference>
<evidence type="ECO:0000256" key="1">
    <source>
        <dbReference type="SAM" id="Phobius"/>
    </source>
</evidence>
<sequence length="135" mass="14687">MDLVVWLTKSELWHDENEDEDEVGMESPSVARIFEVDGVALIAVAAIIAGVIQRMILVTIPSTAHLSIGRVAAFGCKSSTYGQLIGSYTFGSLLASCITGVERKRGPKGDDVDNAGYHRSLEDQAEEYDVLVVWN</sequence>
<evidence type="ECO:0000313" key="2">
    <source>
        <dbReference type="EMBL" id="OXG13616.1"/>
    </source>
</evidence>
<feature type="transmembrane region" description="Helical" evidence="1">
    <location>
        <begin position="38"/>
        <end position="60"/>
    </location>
</feature>
<dbReference type="AlphaFoldDB" id="A0A854QAA8"/>
<keyword evidence="1" id="KW-0472">Membrane</keyword>
<dbReference type="Proteomes" id="UP000199727">
    <property type="component" value="Unassembled WGS sequence"/>
</dbReference>
<accession>A0A854QAA8</accession>
<keyword evidence="1" id="KW-0812">Transmembrane</keyword>
<evidence type="ECO:0000313" key="3">
    <source>
        <dbReference type="Proteomes" id="UP000199727"/>
    </source>
</evidence>
<proteinExistence type="predicted"/>
<organism evidence="2 3">
    <name type="scientific">Cryptococcus neoformans Tu259-1</name>
    <dbReference type="NCBI Taxonomy" id="1230072"/>
    <lineage>
        <taxon>Eukaryota</taxon>
        <taxon>Fungi</taxon>
        <taxon>Dikarya</taxon>
        <taxon>Basidiomycota</taxon>
        <taxon>Agaricomycotina</taxon>
        <taxon>Tremellomycetes</taxon>
        <taxon>Tremellales</taxon>
        <taxon>Cryptococcaceae</taxon>
        <taxon>Cryptococcus</taxon>
        <taxon>Cryptococcus neoformans species complex</taxon>
    </lineage>
</organism>
<keyword evidence="1" id="KW-1133">Transmembrane helix</keyword>
<dbReference type="EMBL" id="AMKT01000078">
    <property type="protein sequence ID" value="OXG13616.1"/>
    <property type="molecule type" value="Genomic_DNA"/>
</dbReference>
<gene>
    <name evidence="2" type="ORF">C361_05754</name>
</gene>
<protein>
    <submittedName>
        <fullName evidence="2">Uncharacterized protein</fullName>
    </submittedName>
</protein>